<comment type="caution">
    <text evidence="3">The sequence shown here is derived from an EMBL/GenBank/DDBJ whole genome shotgun (WGS) entry which is preliminary data.</text>
</comment>
<dbReference type="PROSITE" id="PS50053">
    <property type="entry name" value="UBIQUITIN_2"/>
    <property type="match status" value="1"/>
</dbReference>
<evidence type="ECO:0000256" key="1">
    <source>
        <dbReference type="ARBA" id="ARBA00022499"/>
    </source>
</evidence>
<dbReference type="EMBL" id="JALJOR010000001">
    <property type="protein sequence ID" value="KAK9830235.1"/>
    <property type="molecule type" value="Genomic_DNA"/>
</dbReference>
<dbReference type="AlphaFoldDB" id="A0AAW1R8A4"/>
<dbReference type="GO" id="GO:0003729">
    <property type="term" value="F:mRNA binding"/>
    <property type="evidence" value="ECO:0007669"/>
    <property type="project" value="UniProtKB-ARBA"/>
</dbReference>
<dbReference type="PRINTS" id="PR00348">
    <property type="entry name" value="UBIQUITIN"/>
</dbReference>
<dbReference type="SMART" id="SM00213">
    <property type="entry name" value="UBQ"/>
    <property type="match status" value="1"/>
</dbReference>
<dbReference type="Proteomes" id="UP001489004">
    <property type="component" value="Unassembled WGS sequence"/>
</dbReference>
<feature type="domain" description="Ubiquitin-like" evidence="2">
    <location>
        <begin position="246"/>
        <end position="322"/>
    </location>
</feature>
<sequence>MLEQASSELSVVRERVAQLLLHSLSVPATKAALLTTEYLKFMTLKSEYSKAELSPSPRIDQVWHAHLLDTRSYRTLEAALGAGPLDHDPLRSLDCRKDWQLRFLRTLNLLVHKFKTPMASLLNSTANNPLTTVWAGDSAADTFRSVDIDRAPVPQLEVSLQKHYGADLSLSTIKLDEQGHITDLLQALMDSEGLCPIADLELQCGGVELKMDSDLRFGRSTVLDTALASGMVLHLYKRSGVPRPVVNVTVRTLTRKIVVLPPMHATDSVLFAKAQLQKLEGLPPDQQRLIYKSRQMWDLHSLAHYSVVNGACLHMVLRLGGC</sequence>
<gene>
    <name evidence="3" type="ORF">WJX72_010488</name>
</gene>
<reference evidence="3 4" key="1">
    <citation type="journal article" date="2024" name="Nat. Commun.">
        <title>Phylogenomics reveals the evolutionary origins of lichenization in chlorophyte algae.</title>
        <authorList>
            <person name="Puginier C."/>
            <person name="Libourel C."/>
            <person name="Otte J."/>
            <person name="Skaloud P."/>
            <person name="Haon M."/>
            <person name="Grisel S."/>
            <person name="Petersen M."/>
            <person name="Berrin J.G."/>
            <person name="Delaux P.M."/>
            <person name="Dal Grande F."/>
            <person name="Keller J."/>
        </authorList>
    </citation>
    <scope>NUCLEOTIDE SEQUENCE [LARGE SCALE GENOMIC DNA]</scope>
    <source>
        <strain evidence="3 4">SAG 2043</strain>
    </source>
</reference>
<evidence type="ECO:0000259" key="2">
    <source>
        <dbReference type="PROSITE" id="PS50053"/>
    </source>
</evidence>
<name>A0AAW1R8A4_9CHLO</name>
<accession>A0AAW1R8A4</accession>
<proteinExistence type="predicted"/>
<dbReference type="InterPro" id="IPR029071">
    <property type="entry name" value="Ubiquitin-like_domsf"/>
</dbReference>
<evidence type="ECO:0000313" key="4">
    <source>
        <dbReference type="Proteomes" id="UP001489004"/>
    </source>
</evidence>
<dbReference type="PANTHER" id="PTHR10666">
    <property type="entry name" value="UBIQUITIN"/>
    <property type="match status" value="1"/>
</dbReference>
<dbReference type="Pfam" id="PF00240">
    <property type="entry name" value="ubiquitin"/>
    <property type="match status" value="1"/>
</dbReference>
<organism evidence="3 4">
    <name type="scientific">[Myrmecia] bisecta</name>
    <dbReference type="NCBI Taxonomy" id="41462"/>
    <lineage>
        <taxon>Eukaryota</taxon>
        <taxon>Viridiplantae</taxon>
        <taxon>Chlorophyta</taxon>
        <taxon>core chlorophytes</taxon>
        <taxon>Trebouxiophyceae</taxon>
        <taxon>Trebouxiales</taxon>
        <taxon>Trebouxiaceae</taxon>
        <taxon>Myrmecia</taxon>
    </lineage>
</organism>
<dbReference type="InterPro" id="IPR019956">
    <property type="entry name" value="Ubiquitin_dom"/>
</dbReference>
<protein>
    <recommendedName>
        <fullName evidence="2">Ubiquitin-like domain-containing protein</fullName>
    </recommendedName>
</protein>
<evidence type="ECO:0000313" key="3">
    <source>
        <dbReference type="EMBL" id="KAK9830235.1"/>
    </source>
</evidence>
<dbReference type="InterPro" id="IPR000626">
    <property type="entry name" value="Ubiquitin-like_dom"/>
</dbReference>
<keyword evidence="4" id="KW-1185">Reference proteome</keyword>
<dbReference type="SUPFAM" id="SSF54236">
    <property type="entry name" value="Ubiquitin-like"/>
    <property type="match status" value="1"/>
</dbReference>
<dbReference type="InterPro" id="IPR050158">
    <property type="entry name" value="Ubiquitin_ubiquitin-like"/>
</dbReference>
<dbReference type="Gene3D" id="3.10.20.90">
    <property type="entry name" value="Phosphatidylinositol 3-kinase Catalytic Subunit, Chain A, domain 1"/>
    <property type="match status" value="1"/>
</dbReference>
<keyword evidence="1" id="KW-1017">Isopeptide bond</keyword>